<feature type="compositionally biased region" description="Polar residues" evidence="1">
    <location>
        <begin position="552"/>
        <end position="563"/>
    </location>
</feature>
<evidence type="ECO:0000313" key="3">
    <source>
        <dbReference type="EMBL" id="ORY72614.1"/>
    </source>
</evidence>
<feature type="region of interest" description="Disordered" evidence="1">
    <location>
        <begin position="608"/>
        <end position="647"/>
    </location>
</feature>
<dbReference type="STRING" id="1754190.A0A1Y2EMS2"/>
<evidence type="ECO:0000313" key="4">
    <source>
        <dbReference type="Proteomes" id="UP000193920"/>
    </source>
</evidence>
<reference evidence="3 4" key="1">
    <citation type="submission" date="2016-08" db="EMBL/GenBank/DDBJ databases">
        <title>A Parts List for Fungal Cellulosomes Revealed by Comparative Genomics.</title>
        <authorList>
            <consortium name="DOE Joint Genome Institute"/>
            <person name="Haitjema C.H."/>
            <person name="Gilmore S.P."/>
            <person name="Henske J.K."/>
            <person name="Solomon K.V."/>
            <person name="De Groot R."/>
            <person name="Kuo A."/>
            <person name="Mondo S.J."/>
            <person name="Salamov A.A."/>
            <person name="Labutti K."/>
            <person name="Zhao Z."/>
            <person name="Chiniquy J."/>
            <person name="Barry K."/>
            <person name="Brewer H.M."/>
            <person name="Purvine S.O."/>
            <person name="Wright A.T."/>
            <person name="Boxma B."/>
            <person name="Van Alen T."/>
            <person name="Hackstein J.H."/>
            <person name="Baker S.E."/>
            <person name="Grigoriev I.V."/>
            <person name="O'Malley M.A."/>
        </authorList>
    </citation>
    <scope>NUCLEOTIDE SEQUENCE [LARGE SCALE GENOMIC DNA]</scope>
    <source>
        <strain evidence="3 4">G1</strain>
    </source>
</reference>
<organism evidence="3 4">
    <name type="scientific">Neocallimastix californiae</name>
    <dbReference type="NCBI Taxonomy" id="1754190"/>
    <lineage>
        <taxon>Eukaryota</taxon>
        <taxon>Fungi</taxon>
        <taxon>Fungi incertae sedis</taxon>
        <taxon>Chytridiomycota</taxon>
        <taxon>Chytridiomycota incertae sedis</taxon>
        <taxon>Neocallimastigomycetes</taxon>
        <taxon>Neocallimastigales</taxon>
        <taxon>Neocallimastigaceae</taxon>
        <taxon>Neocallimastix</taxon>
    </lineage>
</organism>
<proteinExistence type="predicted"/>
<feature type="compositionally biased region" description="Polar residues" evidence="1">
    <location>
        <begin position="460"/>
        <end position="479"/>
    </location>
</feature>
<feature type="compositionally biased region" description="Low complexity" evidence="1">
    <location>
        <begin position="420"/>
        <end position="438"/>
    </location>
</feature>
<evidence type="ECO:0000256" key="1">
    <source>
        <dbReference type="SAM" id="MobiDB-lite"/>
    </source>
</evidence>
<feature type="signal peptide" evidence="2">
    <location>
        <begin position="1"/>
        <end position="19"/>
    </location>
</feature>
<keyword evidence="2" id="KW-0732">Signal</keyword>
<protein>
    <submittedName>
        <fullName evidence="3">Uncharacterized protein</fullName>
    </submittedName>
</protein>
<dbReference type="AlphaFoldDB" id="A0A1Y2EMS2"/>
<sequence>MKFLSIVTIIFTFISTLLAEKILVESSYCQQFRKKDIQLDTSTLKELSDHQYINEDFQNFSPVNKLDYYIRYLHISKGLCYYTKDEDIKELSKVGVVEFNSNDTDEHFLGELRYEKTVNCYYMYRKYMAPGQDVTLNPPCPRIYAKFFNAMLYFLKNETLCPYPKDDTRVSLGTKEDIIKARNEYIVELFDLYKKEIEGKDYVCEDNLNNEIFNCGYRTTAQKNNYCNQFRFTINEDTECCRYKSYIVKVVEINYDVPWVAKLSGISTSLILICIGLYFSYFYTKEIKNQESIKKAIAAQEKIYQENSKQQMLDYNVNAQSLNYSDGYSVNYSTNNSNSHHILPPNQHHSLPNNVNATSPQIRAIRSPQPLPASPADISSIRPNMNNANLIVNDRPTSIISSSSPNVSPRLASLPNRPTSVASNSSSLSVNPRMSSLSNQQTSKDISGRLAIPVDASTAPISVSASSPDGSISLNSRSVSPRPRTPILSTPPSPRPAGTASLRPMAPSSPRQASSISPRLFDTGSSPGPVSPRIVTPASPRSIASAAVSPRLATTSASPSGVPQPQRPVTPGIPTTPSSMLPPLALTLPSELDVPYIVDSIMDTSKSEIDKNNNDINNDNTNDNNANNSNNNDNDNGNNNINTIDSK</sequence>
<keyword evidence="4" id="KW-1185">Reference proteome</keyword>
<feature type="region of interest" description="Disordered" evidence="1">
    <location>
        <begin position="460"/>
        <end position="584"/>
    </location>
</feature>
<gene>
    <name evidence="3" type="ORF">LY90DRAFT_699882</name>
</gene>
<dbReference type="EMBL" id="MCOG01000038">
    <property type="protein sequence ID" value="ORY72614.1"/>
    <property type="molecule type" value="Genomic_DNA"/>
</dbReference>
<dbReference type="OrthoDB" id="10547719at2759"/>
<dbReference type="Proteomes" id="UP000193920">
    <property type="component" value="Unassembled WGS sequence"/>
</dbReference>
<feature type="compositionally biased region" description="Low complexity" evidence="1">
    <location>
        <begin position="614"/>
        <end position="647"/>
    </location>
</feature>
<feature type="chain" id="PRO_5012327529" evidence="2">
    <location>
        <begin position="20"/>
        <end position="647"/>
    </location>
</feature>
<accession>A0A1Y2EMS2</accession>
<name>A0A1Y2EMS2_9FUNG</name>
<evidence type="ECO:0000256" key="2">
    <source>
        <dbReference type="SAM" id="SignalP"/>
    </source>
</evidence>
<comment type="caution">
    <text evidence="3">The sequence shown here is derived from an EMBL/GenBank/DDBJ whole genome shotgun (WGS) entry which is preliminary data.</text>
</comment>
<feature type="compositionally biased region" description="Polar residues" evidence="1">
    <location>
        <begin position="509"/>
        <end position="528"/>
    </location>
</feature>
<feature type="region of interest" description="Disordered" evidence="1">
    <location>
        <begin position="401"/>
        <end position="446"/>
    </location>
</feature>